<feature type="transmembrane region" description="Helical" evidence="11">
    <location>
        <begin position="292"/>
        <end position="319"/>
    </location>
</feature>
<keyword evidence="8" id="KW-0677">Repeat</keyword>
<dbReference type="NCBIfam" id="TIGR01253">
    <property type="entry name" value="thiP"/>
    <property type="match status" value="1"/>
</dbReference>
<comment type="subunit">
    <text evidence="2">The complex is composed of two ATP-binding proteins (ThiQ), two transmembrane proteins (ThiP) and a solute-binding protein (ThiB).</text>
</comment>
<feature type="transmembrane region" description="Helical" evidence="11">
    <location>
        <begin position="20"/>
        <end position="41"/>
    </location>
</feature>
<sequence>MNAFFLKLRRLRPRHYAGGVCVLVFLLVFYGGSLNAVFSAGETPLRQLWQNLWQNAYLKRVLWFSFMQAGLSALLSVIFGILFARAVFYQHFRGKKILLRLFSLTFVLPSLAAVFGLLGVYGASGWLAQVCRFFQLNWQPDIYGLPGILLAHVFFNLPLAARLFLQSYQAVSNQQRQLAAQLGIRGWRFIRLIELPYLRQQIFPAFVLIFMLCFTSFAIVLALGGGPKYSTLEVAIYQAITFDFDLAKAALYASLQIVFCLLLFAFGNLAGKMPEGQLHQRETWLARQSSAVKFWQVFVIIVATLFIALPLGNIVAGALFSQQFFSAWQNPQLWRAMGYSFAIAPLSALISLLAATALLQFARQLNWLYLPFFARIFMNVGMLILAVPTLVLAVGLFLRLQTLDFGTAHLFVIVVICNALTALPFVIRILSVPMNNNMQYYENLCQSLDIRGWRRFRLIEWHHLAAPVKYAFALATALSLGDFTAIALFGGQDFTSLPYLLYRQLGSYRGEEAAVTAFLLLLVCAGLFLTLEKQHD</sequence>
<dbReference type="NCBIfam" id="NF006952">
    <property type="entry name" value="PRK09433.1-3"/>
    <property type="match status" value="1"/>
</dbReference>
<feature type="transmembrane region" description="Helical" evidence="11">
    <location>
        <begin position="410"/>
        <end position="430"/>
    </location>
</feature>
<evidence type="ECO:0000256" key="1">
    <source>
        <dbReference type="ARBA" id="ARBA00004429"/>
    </source>
</evidence>
<feature type="domain" description="ABC transmembrane type-1" evidence="12">
    <location>
        <begin position="62"/>
        <end position="270"/>
    </location>
</feature>
<feature type="transmembrane region" description="Helical" evidence="11">
    <location>
        <begin position="97"/>
        <end position="122"/>
    </location>
</feature>
<keyword evidence="4 11" id="KW-0813">Transport</keyword>
<dbReference type="InterPro" id="IPR035906">
    <property type="entry name" value="MetI-like_sf"/>
</dbReference>
<feature type="transmembrane region" description="Helical" evidence="11">
    <location>
        <begin position="61"/>
        <end position="85"/>
    </location>
</feature>
<keyword evidence="9 11" id="KW-1133">Transmembrane helix</keyword>
<dbReference type="InterPro" id="IPR000515">
    <property type="entry name" value="MetI-like"/>
</dbReference>
<keyword evidence="5" id="KW-1003">Cell membrane</keyword>
<evidence type="ECO:0000256" key="7">
    <source>
        <dbReference type="ARBA" id="ARBA00022692"/>
    </source>
</evidence>
<dbReference type="PANTHER" id="PTHR30183">
    <property type="entry name" value="MOLYBDENUM TRANSPORT SYSTEM PERMEASE PROTEIN MODB"/>
    <property type="match status" value="1"/>
</dbReference>
<evidence type="ECO:0000256" key="3">
    <source>
        <dbReference type="ARBA" id="ARBA00016947"/>
    </source>
</evidence>
<organism evidence="14 15">
    <name type="scientific">Exercitatus varius</name>
    <dbReference type="NCBI Taxonomy" id="67857"/>
    <lineage>
        <taxon>Bacteria</taxon>
        <taxon>Pseudomonadati</taxon>
        <taxon>Pseudomonadota</taxon>
        <taxon>Gammaproteobacteria</taxon>
        <taxon>Pasteurellales</taxon>
        <taxon>Pasteurellaceae</taxon>
        <taxon>Exercitatus</taxon>
    </lineage>
</organism>
<evidence type="ECO:0000256" key="9">
    <source>
        <dbReference type="ARBA" id="ARBA00022989"/>
    </source>
</evidence>
<comment type="subcellular location">
    <subcellularLocation>
        <location evidence="1">Cell inner membrane</location>
        <topology evidence="1">Multi-pass membrane protein</topology>
    </subcellularLocation>
    <subcellularLocation>
        <location evidence="11">Cell membrane</location>
        <topology evidence="11">Multi-pass membrane protein</topology>
    </subcellularLocation>
</comment>
<feature type="transmembrane region" description="Helical" evidence="11">
    <location>
        <begin position="373"/>
        <end position="398"/>
    </location>
</feature>
<reference evidence="14 16" key="1">
    <citation type="submission" date="2023-03" db="EMBL/GenBank/DDBJ databases">
        <title>Classification of Bisgaard taxon 6 and taxon 10 as Exercitatus varius gen. nov., spec. nov.</title>
        <authorList>
            <person name="Christensen H."/>
        </authorList>
    </citation>
    <scope>NUCLEOTIDE SEQUENCE</scope>
    <source>
        <strain evidence="13 16">23350_01</strain>
        <strain evidence="14">86116</strain>
    </source>
</reference>
<protein>
    <recommendedName>
        <fullName evidence="3">Thiamine transport system permease protein ThiP</fullName>
    </recommendedName>
</protein>
<name>A0AAW6QF07_9PAST</name>
<evidence type="ECO:0000256" key="2">
    <source>
        <dbReference type="ARBA" id="ARBA00011650"/>
    </source>
</evidence>
<feature type="transmembrane region" description="Helical" evidence="11">
    <location>
        <begin position="339"/>
        <end position="361"/>
    </location>
</feature>
<gene>
    <name evidence="14" type="primary">thiP</name>
    <name evidence="14" type="ORF">P7M15_09495</name>
    <name evidence="13" type="ORF">P7M32_07130</name>
</gene>
<evidence type="ECO:0000259" key="12">
    <source>
        <dbReference type="PROSITE" id="PS50928"/>
    </source>
</evidence>
<dbReference type="Proteomes" id="UP001216057">
    <property type="component" value="Unassembled WGS sequence"/>
</dbReference>
<dbReference type="Proteomes" id="UP001214976">
    <property type="component" value="Unassembled WGS sequence"/>
</dbReference>
<feature type="transmembrane region" description="Helical" evidence="11">
    <location>
        <begin position="249"/>
        <end position="271"/>
    </location>
</feature>
<dbReference type="EMBL" id="JARQTX010000006">
    <property type="protein sequence ID" value="MDG2946201.1"/>
    <property type="molecule type" value="Genomic_DNA"/>
</dbReference>
<feature type="transmembrane region" description="Helical" evidence="11">
    <location>
        <begin position="512"/>
        <end position="531"/>
    </location>
</feature>
<accession>A0AAW6QF07</accession>
<evidence type="ECO:0000313" key="16">
    <source>
        <dbReference type="Proteomes" id="UP001216057"/>
    </source>
</evidence>
<feature type="domain" description="ABC transmembrane type-1" evidence="12">
    <location>
        <begin position="333"/>
        <end position="531"/>
    </location>
</feature>
<comment type="similarity">
    <text evidence="11">Belongs to the binding-protein-dependent transport system permease family.</text>
</comment>
<evidence type="ECO:0000256" key="6">
    <source>
        <dbReference type="ARBA" id="ARBA00022519"/>
    </source>
</evidence>
<proteinExistence type="inferred from homology"/>
<feature type="transmembrane region" description="Helical" evidence="11">
    <location>
        <begin position="202"/>
        <end position="223"/>
    </location>
</feature>
<dbReference type="SUPFAM" id="SSF161098">
    <property type="entry name" value="MetI-like"/>
    <property type="match status" value="2"/>
</dbReference>
<dbReference type="Pfam" id="PF00528">
    <property type="entry name" value="BPD_transp_1"/>
    <property type="match status" value="1"/>
</dbReference>
<dbReference type="CDD" id="cd06261">
    <property type="entry name" value="TM_PBP2"/>
    <property type="match status" value="2"/>
</dbReference>
<evidence type="ECO:0000256" key="4">
    <source>
        <dbReference type="ARBA" id="ARBA00022448"/>
    </source>
</evidence>
<dbReference type="PANTHER" id="PTHR30183:SF9">
    <property type="entry name" value="THIAMINE TRANSPORT SYSTEM PERMEASE PROTEIN THIP"/>
    <property type="match status" value="1"/>
</dbReference>
<evidence type="ECO:0000256" key="8">
    <source>
        <dbReference type="ARBA" id="ARBA00022737"/>
    </source>
</evidence>
<evidence type="ECO:0000256" key="10">
    <source>
        <dbReference type="ARBA" id="ARBA00023136"/>
    </source>
</evidence>
<keyword evidence="6" id="KW-0997">Cell inner membrane</keyword>
<dbReference type="GO" id="GO:0015888">
    <property type="term" value="P:thiamine transport"/>
    <property type="evidence" value="ECO:0007669"/>
    <property type="project" value="InterPro"/>
</dbReference>
<dbReference type="RefSeq" id="WP_317477692.1">
    <property type="nucleotide sequence ID" value="NZ_JARQTW010000016.1"/>
</dbReference>
<dbReference type="EMBL" id="JARQTW010000016">
    <property type="protein sequence ID" value="MDG2950743.1"/>
    <property type="molecule type" value="Genomic_DNA"/>
</dbReference>
<evidence type="ECO:0000313" key="13">
    <source>
        <dbReference type="EMBL" id="MDG2946201.1"/>
    </source>
</evidence>
<keyword evidence="7 11" id="KW-0812">Transmembrane</keyword>
<evidence type="ECO:0000256" key="11">
    <source>
        <dbReference type="RuleBase" id="RU363032"/>
    </source>
</evidence>
<feature type="transmembrane region" description="Helical" evidence="11">
    <location>
        <begin position="142"/>
        <end position="165"/>
    </location>
</feature>
<dbReference type="Gene3D" id="1.10.3720.10">
    <property type="entry name" value="MetI-like"/>
    <property type="match status" value="2"/>
</dbReference>
<dbReference type="GO" id="GO:0005886">
    <property type="term" value="C:plasma membrane"/>
    <property type="evidence" value="ECO:0007669"/>
    <property type="project" value="UniProtKB-SubCell"/>
</dbReference>
<comment type="caution">
    <text evidence="14">The sequence shown here is derived from an EMBL/GenBank/DDBJ whole genome shotgun (WGS) entry which is preliminary data.</text>
</comment>
<evidence type="ECO:0000313" key="14">
    <source>
        <dbReference type="EMBL" id="MDG2950743.1"/>
    </source>
</evidence>
<evidence type="ECO:0000313" key="15">
    <source>
        <dbReference type="Proteomes" id="UP001214976"/>
    </source>
</evidence>
<dbReference type="GO" id="GO:0022857">
    <property type="term" value="F:transmembrane transporter activity"/>
    <property type="evidence" value="ECO:0007669"/>
    <property type="project" value="InterPro"/>
</dbReference>
<keyword evidence="10 11" id="KW-0472">Membrane</keyword>
<dbReference type="AlphaFoldDB" id="A0AAW6QF07"/>
<evidence type="ECO:0000256" key="5">
    <source>
        <dbReference type="ARBA" id="ARBA00022475"/>
    </source>
</evidence>
<feature type="transmembrane region" description="Helical" evidence="11">
    <location>
        <begin position="470"/>
        <end position="492"/>
    </location>
</feature>
<dbReference type="InterPro" id="IPR005947">
    <property type="entry name" value="ThiP_ABC_transpt"/>
</dbReference>
<dbReference type="PROSITE" id="PS50928">
    <property type="entry name" value="ABC_TM1"/>
    <property type="match status" value="2"/>
</dbReference>
<keyword evidence="16" id="KW-1185">Reference proteome</keyword>